<dbReference type="RefSeq" id="WP_394833453.1">
    <property type="nucleotide sequence ID" value="NZ_CP089929.1"/>
</dbReference>
<sequence>MIRGKVLQQIVLGAILADFAVLYLGAVKFNQPAVTIAGLLIMALAAGAALVSF</sequence>
<reference evidence="2" key="1">
    <citation type="submission" date="2021-12" db="EMBL/GenBank/DDBJ databases">
        <title>Discovery of the Pendulisporaceae a myxobacterial family with distinct sporulation behavior and unique specialized metabolism.</title>
        <authorList>
            <person name="Garcia R."/>
            <person name="Popoff A."/>
            <person name="Bader C.D."/>
            <person name="Loehr J."/>
            <person name="Walesch S."/>
            <person name="Walt C."/>
            <person name="Boldt J."/>
            <person name="Bunk B."/>
            <person name="Haeckl F.J.F.P.J."/>
            <person name="Gunesch A.P."/>
            <person name="Birkelbach J."/>
            <person name="Nuebel U."/>
            <person name="Pietschmann T."/>
            <person name="Bach T."/>
            <person name="Mueller R."/>
        </authorList>
    </citation>
    <scope>NUCLEOTIDE SEQUENCE</scope>
    <source>
        <strain evidence="2">MSr11367</strain>
    </source>
</reference>
<feature type="transmembrane region" description="Helical" evidence="1">
    <location>
        <begin position="33"/>
        <end position="51"/>
    </location>
</feature>
<keyword evidence="1" id="KW-1133">Transmembrane helix</keyword>
<proteinExistence type="predicted"/>
<dbReference type="Proteomes" id="UP001374803">
    <property type="component" value="Chromosome"/>
</dbReference>
<keyword evidence="1" id="KW-0472">Membrane</keyword>
<evidence type="ECO:0000256" key="1">
    <source>
        <dbReference type="SAM" id="Phobius"/>
    </source>
</evidence>
<evidence type="ECO:0000313" key="3">
    <source>
        <dbReference type="Proteomes" id="UP001374803"/>
    </source>
</evidence>
<gene>
    <name evidence="2" type="ORF">LVJ94_43800</name>
</gene>
<feature type="transmembrane region" description="Helical" evidence="1">
    <location>
        <begin position="6"/>
        <end position="26"/>
    </location>
</feature>
<protein>
    <submittedName>
        <fullName evidence="2">Uncharacterized protein</fullName>
    </submittedName>
</protein>
<evidence type="ECO:0000313" key="2">
    <source>
        <dbReference type="EMBL" id="WXB03818.1"/>
    </source>
</evidence>
<name>A0ABZ2KYR3_9BACT</name>
<organism evidence="2 3">
    <name type="scientific">Pendulispora rubella</name>
    <dbReference type="NCBI Taxonomy" id="2741070"/>
    <lineage>
        <taxon>Bacteria</taxon>
        <taxon>Pseudomonadati</taxon>
        <taxon>Myxococcota</taxon>
        <taxon>Myxococcia</taxon>
        <taxon>Myxococcales</taxon>
        <taxon>Sorangiineae</taxon>
        <taxon>Pendulisporaceae</taxon>
        <taxon>Pendulispora</taxon>
    </lineage>
</organism>
<accession>A0ABZ2KYR3</accession>
<dbReference type="EMBL" id="CP089983">
    <property type="protein sequence ID" value="WXB03818.1"/>
    <property type="molecule type" value="Genomic_DNA"/>
</dbReference>
<keyword evidence="1" id="KW-0812">Transmembrane</keyword>
<keyword evidence="3" id="KW-1185">Reference proteome</keyword>